<dbReference type="InterPro" id="IPR011095">
    <property type="entry name" value="Dala_Dala_lig_C"/>
</dbReference>
<dbReference type="GO" id="GO:0071555">
    <property type="term" value="P:cell wall organization"/>
    <property type="evidence" value="ECO:0007669"/>
    <property type="project" value="UniProtKB-KW"/>
</dbReference>
<keyword evidence="7 22" id="KW-0963">Cytoplasm</keyword>
<evidence type="ECO:0000256" key="1">
    <source>
        <dbReference type="ARBA" id="ARBA00001936"/>
    </source>
</evidence>
<reference evidence="28 29" key="1">
    <citation type="submission" date="2016-10" db="EMBL/GenBank/DDBJ databases">
        <authorList>
            <person name="de Groot N.N."/>
        </authorList>
    </citation>
    <scope>NUCLEOTIDE SEQUENCE [LARGE SCALE GENOMIC DNA]</scope>
    <source>
        <strain evidence="28 29">DSM 1736</strain>
    </source>
</reference>
<feature type="active site" evidence="23">
    <location>
        <position position="191"/>
    </location>
</feature>
<dbReference type="PANTHER" id="PTHR23132:SF25">
    <property type="entry name" value="D-ALANINE--D-ALANINE LIGASE A"/>
    <property type="match status" value="1"/>
</dbReference>
<dbReference type="EMBL" id="FNHB01000007">
    <property type="protein sequence ID" value="SDM74403.1"/>
    <property type="molecule type" value="Genomic_DNA"/>
</dbReference>
<evidence type="ECO:0000256" key="21">
    <source>
        <dbReference type="ARBA" id="ARBA00077154"/>
    </source>
</evidence>
<evidence type="ECO:0000256" key="12">
    <source>
        <dbReference type="ARBA" id="ARBA00022842"/>
    </source>
</evidence>
<dbReference type="InterPro" id="IPR011127">
    <property type="entry name" value="Dala_Dala_lig_N"/>
</dbReference>
<evidence type="ECO:0000256" key="24">
    <source>
        <dbReference type="PIRSR" id="PIRSR039102-2"/>
    </source>
</evidence>
<keyword evidence="8 22" id="KW-0436">Ligase</keyword>
<organism evidence="28 29">
    <name type="scientific">Dendrosporobacter quercicolus</name>
    <dbReference type="NCBI Taxonomy" id="146817"/>
    <lineage>
        <taxon>Bacteria</taxon>
        <taxon>Bacillati</taxon>
        <taxon>Bacillota</taxon>
        <taxon>Negativicutes</taxon>
        <taxon>Selenomonadales</taxon>
        <taxon>Sporomusaceae</taxon>
        <taxon>Dendrosporobacter</taxon>
    </lineage>
</organism>
<feature type="active site" evidence="23">
    <location>
        <position position="326"/>
    </location>
</feature>
<evidence type="ECO:0000259" key="27">
    <source>
        <dbReference type="PROSITE" id="PS50975"/>
    </source>
</evidence>
<comment type="pathway">
    <text evidence="18">Glycan biosynthesis.</text>
</comment>
<dbReference type="NCBIfam" id="NF002525">
    <property type="entry name" value="PRK01966.1-1"/>
    <property type="match status" value="1"/>
</dbReference>
<sequence length="367" mass="39532">MSKIRVGILFGGKSAEHEVSLQSAQNIIDAIDKSKYDVTLIGIDKAGHWRLYDSSRFLLNSNDPRRITLNKTGREVALVPGAGVGQLLEITGRKSGAGIDVIFPVLHGPYGEDGTVQGLLKLADLPFVGAGVLGSAVGMDKDVTKRLLRDAGIPIAGFLTCSKWDQAAARFDEAVQKLGLPLFVKPANAGSSVGVSKVVNEEQFTAALAEAFCFDTKVLIEECITGRELECAVLGNEAPVASSIGEIAAQREFYSYEAKYIDEAGAVLTIPAELPAAAAARIQALAVRAFQTLCCEGMARVDFFLTKDNQAVVNEINTIPGFTAVSMYPKLWEVSGISYGELIDKLIQLALERQVRERQLKTSYHKP</sequence>
<evidence type="ECO:0000256" key="2">
    <source>
        <dbReference type="ARBA" id="ARBA00003921"/>
    </source>
</evidence>
<dbReference type="NCBIfam" id="NF002528">
    <property type="entry name" value="PRK01966.1-4"/>
    <property type="match status" value="1"/>
</dbReference>
<dbReference type="InterPro" id="IPR011761">
    <property type="entry name" value="ATP-grasp"/>
</dbReference>
<keyword evidence="13 22" id="KW-0133">Cell shape</keyword>
<dbReference type="InterPro" id="IPR000291">
    <property type="entry name" value="D-Ala_lig_Van_CS"/>
</dbReference>
<dbReference type="InterPro" id="IPR005905">
    <property type="entry name" value="D_ala_D_ala"/>
</dbReference>
<dbReference type="InterPro" id="IPR013815">
    <property type="entry name" value="ATP_grasp_subdomain_1"/>
</dbReference>
<dbReference type="GO" id="GO:0008360">
    <property type="term" value="P:regulation of cell shape"/>
    <property type="evidence" value="ECO:0007669"/>
    <property type="project" value="UniProtKB-KW"/>
</dbReference>
<keyword evidence="29" id="KW-1185">Reference proteome</keyword>
<evidence type="ECO:0000256" key="6">
    <source>
        <dbReference type="ARBA" id="ARBA00012216"/>
    </source>
</evidence>
<dbReference type="PIRSF" id="PIRSF039102">
    <property type="entry name" value="Ddl/VanB"/>
    <property type="match status" value="1"/>
</dbReference>
<comment type="cofactor">
    <cofactor evidence="25">
        <name>Mg(2+)</name>
        <dbReference type="ChEBI" id="CHEBI:18420"/>
    </cofactor>
    <cofactor evidence="25">
        <name>Mn(2+)</name>
        <dbReference type="ChEBI" id="CHEBI:29035"/>
    </cofactor>
    <text evidence="25">Binds 2 magnesium or manganese ions per subunit.</text>
</comment>
<feature type="domain" description="ATP-grasp" evidence="27">
    <location>
        <begin position="145"/>
        <end position="348"/>
    </location>
</feature>
<evidence type="ECO:0000256" key="3">
    <source>
        <dbReference type="ARBA" id="ARBA00004496"/>
    </source>
</evidence>
<comment type="pathway">
    <text evidence="4 22">Cell wall biogenesis; peptidoglycan biosynthesis.</text>
</comment>
<dbReference type="Gene3D" id="3.30.1490.20">
    <property type="entry name" value="ATP-grasp fold, A domain"/>
    <property type="match status" value="1"/>
</dbReference>
<evidence type="ECO:0000256" key="11">
    <source>
        <dbReference type="ARBA" id="ARBA00022840"/>
    </source>
</evidence>
<protein>
    <recommendedName>
        <fullName evidence="19 22">D-alanine--D-alanine ligase</fullName>
        <ecNumber evidence="6 22">6.3.2.4</ecNumber>
    </recommendedName>
    <alternativeName>
        <fullName evidence="21 22">D-Ala-D-Ala ligase</fullName>
    </alternativeName>
    <alternativeName>
        <fullName evidence="20 22">D-alanylalanine synthetase</fullName>
    </alternativeName>
</protein>
<evidence type="ECO:0000256" key="16">
    <source>
        <dbReference type="ARBA" id="ARBA00023316"/>
    </source>
</evidence>
<feature type="binding site" evidence="25">
    <location>
        <position position="317"/>
    </location>
    <ligand>
        <name>Mg(2+)</name>
        <dbReference type="ChEBI" id="CHEBI:18420"/>
        <label>2</label>
    </ligand>
</feature>
<evidence type="ECO:0000256" key="5">
    <source>
        <dbReference type="ARBA" id="ARBA00010871"/>
    </source>
</evidence>
<feature type="binding site" evidence="25">
    <location>
        <position position="315"/>
    </location>
    <ligand>
        <name>Mg(2+)</name>
        <dbReference type="ChEBI" id="CHEBI:18420"/>
        <label>1</label>
    </ligand>
</feature>
<evidence type="ECO:0000313" key="29">
    <source>
        <dbReference type="Proteomes" id="UP000214880"/>
    </source>
</evidence>
<evidence type="ECO:0000256" key="20">
    <source>
        <dbReference type="ARBA" id="ARBA00076288"/>
    </source>
</evidence>
<dbReference type="EC" id="6.3.2.4" evidence="6 22"/>
<evidence type="ECO:0000256" key="14">
    <source>
        <dbReference type="ARBA" id="ARBA00022984"/>
    </source>
</evidence>
<dbReference type="NCBIfam" id="TIGR01205">
    <property type="entry name" value="D_ala_D_alaTIGR"/>
    <property type="match status" value="1"/>
</dbReference>
<dbReference type="FunFam" id="3.30.1490.20:FF:000007">
    <property type="entry name" value="D-alanine--D-alanine ligase"/>
    <property type="match status" value="1"/>
</dbReference>
<dbReference type="Pfam" id="PF07478">
    <property type="entry name" value="Dala_Dala_lig_C"/>
    <property type="match status" value="1"/>
</dbReference>
<evidence type="ECO:0000256" key="7">
    <source>
        <dbReference type="ARBA" id="ARBA00022490"/>
    </source>
</evidence>
<keyword evidence="15 25" id="KW-0464">Manganese</keyword>
<comment type="subcellular location">
    <subcellularLocation>
        <location evidence="3 22">Cytoplasm</location>
    </subcellularLocation>
</comment>
<feature type="binding site" evidence="24">
    <location>
        <begin position="183"/>
        <end position="185"/>
    </location>
    <ligand>
        <name>ATP</name>
        <dbReference type="ChEBI" id="CHEBI:30616"/>
    </ligand>
</feature>
<comment type="catalytic activity">
    <reaction evidence="17 22">
        <text>2 D-alanine + ATP = D-alanyl-D-alanine + ADP + phosphate + H(+)</text>
        <dbReference type="Rhea" id="RHEA:11224"/>
        <dbReference type="ChEBI" id="CHEBI:15378"/>
        <dbReference type="ChEBI" id="CHEBI:30616"/>
        <dbReference type="ChEBI" id="CHEBI:43474"/>
        <dbReference type="ChEBI" id="CHEBI:57416"/>
        <dbReference type="ChEBI" id="CHEBI:57822"/>
        <dbReference type="ChEBI" id="CHEBI:456216"/>
        <dbReference type="EC" id="6.3.2.4"/>
    </reaction>
</comment>
<keyword evidence="11 26" id="KW-0067">ATP-binding</keyword>
<dbReference type="InterPro" id="IPR016185">
    <property type="entry name" value="PreATP-grasp_dom_sf"/>
</dbReference>
<evidence type="ECO:0000256" key="4">
    <source>
        <dbReference type="ARBA" id="ARBA00004752"/>
    </source>
</evidence>
<gene>
    <name evidence="22" type="primary">ddl</name>
    <name evidence="28" type="ORF">SAMN04488502_1078</name>
</gene>
<evidence type="ECO:0000256" key="8">
    <source>
        <dbReference type="ARBA" id="ARBA00022598"/>
    </source>
</evidence>
<dbReference type="PANTHER" id="PTHR23132">
    <property type="entry name" value="D-ALANINE--D-ALANINE LIGASE"/>
    <property type="match status" value="1"/>
</dbReference>
<evidence type="ECO:0000256" key="23">
    <source>
        <dbReference type="PIRSR" id="PIRSR039102-1"/>
    </source>
</evidence>
<evidence type="ECO:0000256" key="25">
    <source>
        <dbReference type="PIRSR" id="PIRSR039102-3"/>
    </source>
</evidence>
<dbReference type="GO" id="GO:0009252">
    <property type="term" value="P:peptidoglycan biosynthetic process"/>
    <property type="evidence" value="ECO:0007669"/>
    <property type="project" value="UniProtKB-UniRule"/>
</dbReference>
<dbReference type="SUPFAM" id="SSF56059">
    <property type="entry name" value="Glutathione synthetase ATP-binding domain-like"/>
    <property type="match status" value="1"/>
</dbReference>
<feature type="binding site" evidence="25">
    <location>
        <position position="302"/>
    </location>
    <ligand>
        <name>Mg(2+)</name>
        <dbReference type="ChEBI" id="CHEBI:18420"/>
        <label>1</label>
    </ligand>
</feature>
<evidence type="ECO:0000256" key="13">
    <source>
        <dbReference type="ARBA" id="ARBA00022960"/>
    </source>
</evidence>
<evidence type="ECO:0000256" key="17">
    <source>
        <dbReference type="ARBA" id="ARBA00047614"/>
    </source>
</evidence>
<dbReference type="STRING" id="146817.SAMN04488502_1078"/>
<feature type="active site" evidence="23">
    <location>
        <position position="16"/>
    </location>
</feature>
<evidence type="ECO:0000256" key="26">
    <source>
        <dbReference type="PROSITE-ProRule" id="PRU00409"/>
    </source>
</evidence>
<evidence type="ECO:0000256" key="9">
    <source>
        <dbReference type="ARBA" id="ARBA00022723"/>
    </source>
</evidence>
<proteinExistence type="inferred from homology"/>
<comment type="similarity">
    <text evidence="5 22">Belongs to the D-alanine--D-alanine ligase family.</text>
</comment>
<dbReference type="Gene3D" id="3.30.470.20">
    <property type="entry name" value="ATP-grasp fold, B domain"/>
    <property type="match status" value="1"/>
</dbReference>
<dbReference type="Gene3D" id="3.40.50.20">
    <property type="match status" value="1"/>
</dbReference>
<feature type="binding site" evidence="24">
    <location>
        <begin position="221"/>
        <end position="228"/>
    </location>
    <ligand>
        <name>ATP</name>
        <dbReference type="ChEBI" id="CHEBI:30616"/>
    </ligand>
</feature>
<dbReference type="GO" id="GO:0046872">
    <property type="term" value="F:metal ion binding"/>
    <property type="evidence" value="ECO:0007669"/>
    <property type="project" value="UniProtKB-KW"/>
</dbReference>
<dbReference type="SUPFAM" id="SSF52440">
    <property type="entry name" value="PreATP-grasp domain"/>
    <property type="match status" value="1"/>
</dbReference>
<comment type="cofactor">
    <cofactor evidence="1">
        <name>Mn(2+)</name>
        <dbReference type="ChEBI" id="CHEBI:29035"/>
    </cofactor>
</comment>
<feature type="binding site" evidence="25">
    <location>
        <position position="315"/>
    </location>
    <ligand>
        <name>Mg(2+)</name>
        <dbReference type="ChEBI" id="CHEBI:18420"/>
        <label>2</label>
    </ligand>
</feature>
<dbReference type="FunFam" id="3.30.470.20:FF:000008">
    <property type="entry name" value="D-alanine--D-alanine ligase"/>
    <property type="match status" value="1"/>
</dbReference>
<comment type="function">
    <text evidence="2 22">Cell wall formation.</text>
</comment>
<evidence type="ECO:0000256" key="10">
    <source>
        <dbReference type="ARBA" id="ARBA00022741"/>
    </source>
</evidence>
<evidence type="ECO:0000313" key="28">
    <source>
        <dbReference type="EMBL" id="SDM74403.1"/>
    </source>
</evidence>
<keyword evidence="10 24" id="KW-0547">Nucleotide-binding</keyword>
<feature type="binding site" evidence="24">
    <location>
        <position position="141"/>
    </location>
    <ligand>
        <name>ATP</name>
        <dbReference type="ChEBI" id="CHEBI:30616"/>
    </ligand>
</feature>
<dbReference type="HAMAP" id="MF_00047">
    <property type="entry name" value="Dala_Dala_lig"/>
    <property type="match status" value="1"/>
</dbReference>
<dbReference type="GO" id="GO:0005524">
    <property type="term" value="F:ATP binding"/>
    <property type="evidence" value="ECO:0007669"/>
    <property type="project" value="UniProtKB-UniRule"/>
</dbReference>
<dbReference type="GO" id="GO:0008716">
    <property type="term" value="F:D-alanine-D-alanine ligase activity"/>
    <property type="evidence" value="ECO:0007669"/>
    <property type="project" value="UniProtKB-UniRule"/>
</dbReference>
<dbReference type="Proteomes" id="UP000214880">
    <property type="component" value="Unassembled WGS sequence"/>
</dbReference>
<name>A0A1G9VQN5_9FIRM</name>
<keyword evidence="16 22" id="KW-0961">Cell wall biogenesis/degradation</keyword>
<keyword evidence="14 22" id="KW-0573">Peptidoglycan synthesis</keyword>
<dbReference type="PROSITE" id="PS00844">
    <property type="entry name" value="DALA_DALA_LIGASE_2"/>
    <property type="match status" value="1"/>
</dbReference>
<feature type="binding site" evidence="24">
    <location>
        <begin position="314"/>
        <end position="315"/>
    </location>
    <ligand>
        <name>ATP</name>
        <dbReference type="ChEBI" id="CHEBI:30616"/>
    </ligand>
</feature>
<dbReference type="Pfam" id="PF01820">
    <property type="entry name" value="Dala_Dala_lig_N"/>
    <property type="match status" value="1"/>
</dbReference>
<evidence type="ECO:0000256" key="19">
    <source>
        <dbReference type="ARBA" id="ARBA00068427"/>
    </source>
</evidence>
<dbReference type="RefSeq" id="WP_092073973.1">
    <property type="nucleotide sequence ID" value="NZ_FNHB01000007.1"/>
</dbReference>
<dbReference type="OrthoDB" id="9813261at2"/>
<dbReference type="UniPathway" id="UPA00219"/>
<evidence type="ECO:0000256" key="15">
    <source>
        <dbReference type="ARBA" id="ARBA00023211"/>
    </source>
</evidence>
<feature type="binding site" evidence="24">
    <location>
        <begin position="191"/>
        <end position="192"/>
    </location>
    <ligand>
        <name>ATP</name>
        <dbReference type="ChEBI" id="CHEBI:30616"/>
    </ligand>
</feature>
<evidence type="ECO:0000256" key="18">
    <source>
        <dbReference type="ARBA" id="ARBA00060592"/>
    </source>
</evidence>
<evidence type="ECO:0000256" key="22">
    <source>
        <dbReference type="HAMAP-Rule" id="MF_00047"/>
    </source>
</evidence>
<keyword evidence="9 25" id="KW-0479">Metal-binding</keyword>
<dbReference type="NCBIfam" id="NF002378">
    <property type="entry name" value="PRK01372.1"/>
    <property type="match status" value="1"/>
</dbReference>
<accession>A0A1G9VQN5</accession>
<keyword evidence="12 25" id="KW-0460">Magnesium</keyword>
<dbReference type="PROSITE" id="PS50975">
    <property type="entry name" value="ATP_GRASP"/>
    <property type="match status" value="1"/>
</dbReference>
<dbReference type="PROSITE" id="PS00843">
    <property type="entry name" value="DALA_DALA_LIGASE_1"/>
    <property type="match status" value="1"/>
</dbReference>
<dbReference type="GO" id="GO:0005829">
    <property type="term" value="C:cytosol"/>
    <property type="evidence" value="ECO:0007669"/>
    <property type="project" value="TreeGrafter"/>
</dbReference>
<dbReference type="AlphaFoldDB" id="A0A1G9VQN5"/>